<dbReference type="RefSeq" id="WP_245654726.1">
    <property type="nucleotide sequence ID" value="NZ_FMWO01000048.1"/>
</dbReference>
<keyword evidence="1" id="KW-0732">Signal</keyword>
<dbReference type="InterPro" id="IPR023614">
    <property type="entry name" value="Porin_dom_sf"/>
</dbReference>
<evidence type="ECO:0008006" key="4">
    <source>
        <dbReference type="Google" id="ProtNLM"/>
    </source>
</evidence>
<keyword evidence="3" id="KW-1185">Reference proteome</keyword>
<dbReference type="AlphaFoldDB" id="A0A1G5SF29"/>
<dbReference type="Proteomes" id="UP000198729">
    <property type="component" value="Unassembled WGS sequence"/>
</dbReference>
<dbReference type="Gene3D" id="2.40.160.10">
    <property type="entry name" value="Porin"/>
    <property type="match status" value="1"/>
</dbReference>
<reference evidence="2 3" key="1">
    <citation type="submission" date="2016-10" db="EMBL/GenBank/DDBJ databases">
        <authorList>
            <person name="de Groot N.N."/>
        </authorList>
    </citation>
    <scope>NUCLEOTIDE SEQUENCE [LARGE SCALE GENOMIC DNA]</scope>
    <source>
        <strain evidence="2">1</strain>
    </source>
</reference>
<dbReference type="EMBL" id="FMWO01000048">
    <property type="protein sequence ID" value="SCZ85718.1"/>
    <property type="molecule type" value="Genomic_DNA"/>
</dbReference>
<name>A0A1G5SF29_9PROT</name>
<evidence type="ECO:0000256" key="1">
    <source>
        <dbReference type="SAM" id="SignalP"/>
    </source>
</evidence>
<organism evidence="2 3">
    <name type="scientific">Nitrosomonas mobilis</name>
    <dbReference type="NCBI Taxonomy" id="51642"/>
    <lineage>
        <taxon>Bacteria</taxon>
        <taxon>Pseudomonadati</taxon>
        <taxon>Pseudomonadota</taxon>
        <taxon>Betaproteobacteria</taxon>
        <taxon>Nitrosomonadales</taxon>
        <taxon>Nitrosomonadaceae</taxon>
        <taxon>Nitrosomonas</taxon>
    </lineage>
</organism>
<evidence type="ECO:0000313" key="2">
    <source>
        <dbReference type="EMBL" id="SCZ85718.1"/>
    </source>
</evidence>
<accession>A0A1G5SF29</accession>
<feature type="signal peptide" evidence="1">
    <location>
        <begin position="1"/>
        <end position="33"/>
    </location>
</feature>
<proteinExistence type="predicted"/>
<protein>
    <recommendedName>
        <fullName evidence="4">Phosphate-selective porin O and P</fullName>
    </recommendedName>
</protein>
<dbReference type="SUPFAM" id="SSF56935">
    <property type="entry name" value="Porins"/>
    <property type="match status" value="1"/>
</dbReference>
<feature type="chain" id="PRO_5011500312" description="Phosphate-selective porin O and P" evidence="1">
    <location>
        <begin position="34"/>
        <end position="411"/>
    </location>
</feature>
<dbReference type="STRING" id="51642.NSMM_400196"/>
<evidence type="ECO:0000313" key="3">
    <source>
        <dbReference type="Proteomes" id="UP000198729"/>
    </source>
</evidence>
<gene>
    <name evidence="2" type="ORF">NSMM_400196</name>
</gene>
<sequence>MSISRICQVVRRHLFQYSMILTGIWFLPASSLADQLAQNENLNPLRINGFLSQGYVKTDKNNFFGKSDGKGSLDFRELGLTASLRPIGKLQLSGQLLWRRAGKGSRHGISIDFGFLDYSIITKPAGEFGIRLGRTKNPLGFYNDTRDVPFTRPSIILPQSIYFDRTRNLALASDGAQLYGESRTDWGNLTAQFGTVFPQVHDRDTEVSILGANRPGDLKTRLSYIGRVAYELPNGRFRFAVSGARVNAGYDPGINDRLDSGLLKFTPLILSAQYNAERWSITSEYALRIFQLQDFGVPAFEKKFTGESIYLQGTYRFTPKWEAMLRYDLLFTDRTDRSGKKYAADAKGPAHSRFAKDLTIGLRWNVTPSIMLATEYHRVNGTAWLSSLDNPDITHAKQHWNLFSFQASYRF</sequence>